<feature type="transmembrane region" description="Helical" evidence="8">
    <location>
        <begin position="340"/>
        <end position="358"/>
    </location>
</feature>
<feature type="transmembrane region" description="Helical" evidence="8">
    <location>
        <begin position="223"/>
        <end position="248"/>
    </location>
</feature>
<keyword evidence="7 8" id="KW-0472">Membrane</keyword>
<dbReference type="Proteomes" id="UP000642125">
    <property type="component" value="Unassembled WGS sequence"/>
</dbReference>
<dbReference type="CDD" id="cd06550">
    <property type="entry name" value="TM_ABC_iron-siderophores_like"/>
    <property type="match status" value="1"/>
</dbReference>
<dbReference type="FunFam" id="1.10.3470.10:FF:000001">
    <property type="entry name" value="Vitamin B12 ABC transporter permease BtuC"/>
    <property type="match status" value="1"/>
</dbReference>
<evidence type="ECO:0000256" key="1">
    <source>
        <dbReference type="ARBA" id="ARBA00004651"/>
    </source>
</evidence>
<comment type="subcellular location">
    <subcellularLocation>
        <location evidence="1">Cell membrane</location>
        <topology evidence="1">Multi-pass membrane protein</topology>
    </subcellularLocation>
</comment>
<proteinExistence type="inferred from homology"/>
<feature type="transmembrane region" description="Helical" evidence="8">
    <location>
        <begin position="124"/>
        <end position="145"/>
    </location>
</feature>
<feature type="transmembrane region" description="Helical" evidence="8">
    <location>
        <begin position="151"/>
        <end position="170"/>
    </location>
</feature>
<dbReference type="SUPFAM" id="SSF81345">
    <property type="entry name" value="ABC transporter involved in vitamin B12 uptake, BtuC"/>
    <property type="match status" value="1"/>
</dbReference>
<dbReference type="PANTHER" id="PTHR30472:SF1">
    <property type="entry name" value="FE(3+) DICITRATE TRANSPORT SYSTEM PERMEASE PROTEIN FECC-RELATED"/>
    <property type="match status" value="1"/>
</dbReference>
<keyword evidence="4" id="KW-1003">Cell membrane</keyword>
<organism evidence="9 10">
    <name type="scientific">Cellulomonas pakistanensis</name>
    <dbReference type="NCBI Taxonomy" id="992287"/>
    <lineage>
        <taxon>Bacteria</taxon>
        <taxon>Bacillati</taxon>
        <taxon>Actinomycetota</taxon>
        <taxon>Actinomycetes</taxon>
        <taxon>Micrococcales</taxon>
        <taxon>Cellulomonadaceae</taxon>
        <taxon>Cellulomonas</taxon>
    </lineage>
</organism>
<reference evidence="9" key="1">
    <citation type="submission" date="2021-01" db="EMBL/GenBank/DDBJ databases">
        <title>Whole genome shotgun sequence of Cellulomonas pakistanensis NBRC 110800.</title>
        <authorList>
            <person name="Komaki H."/>
            <person name="Tamura T."/>
        </authorList>
    </citation>
    <scope>NUCLEOTIDE SEQUENCE</scope>
    <source>
        <strain evidence="9">NBRC 110800</strain>
    </source>
</reference>
<keyword evidence="3" id="KW-0813">Transport</keyword>
<comment type="similarity">
    <text evidence="2">Belongs to the binding-protein-dependent transport system permease family. FecCD subfamily.</text>
</comment>
<dbReference type="InterPro" id="IPR000522">
    <property type="entry name" value="ABC_transptr_permease_BtuC"/>
</dbReference>
<dbReference type="PANTHER" id="PTHR30472">
    <property type="entry name" value="FERRIC ENTEROBACTIN TRANSPORT SYSTEM PERMEASE PROTEIN"/>
    <property type="match status" value="1"/>
</dbReference>
<evidence type="ECO:0000256" key="2">
    <source>
        <dbReference type="ARBA" id="ARBA00007935"/>
    </source>
</evidence>
<dbReference type="InterPro" id="IPR037294">
    <property type="entry name" value="ABC_BtuC-like"/>
</dbReference>
<dbReference type="Pfam" id="PF01032">
    <property type="entry name" value="FecCD"/>
    <property type="match status" value="1"/>
</dbReference>
<accession>A0A919PCJ4</accession>
<protein>
    <submittedName>
        <fullName evidence="9">ABC transporter permease</fullName>
    </submittedName>
</protein>
<evidence type="ECO:0000256" key="6">
    <source>
        <dbReference type="ARBA" id="ARBA00022989"/>
    </source>
</evidence>
<feature type="transmembrane region" description="Helical" evidence="8">
    <location>
        <begin position="95"/>
        <end position="112"/>
    </location>
</feature>
<evidence type="ECO:0000256" key="3">
    <source>
        <dbReference type="ARBA" id="ARBA00022448"/>
    </source>
</evidence>
<name>A0A919PCJ4_9CELL</name>
<evidence type="ECO:0000313" key="10">
    <source>
        <dbReference type="Proteomes" id="UP000642125"/>
    </source>
</evidence>
<evidence type="ECO:0000256" key="5">
    <source>
        <dbReference type="ARBA" id="ARBA00022692"/>
    </source>
</evidence>
<dbReference type="AlphaFoldDB" id="A0A919PCJ4"/>
<sequence length="366" mass="36590">MREPRVSARSARGARSALVDPADPAAPAVRARTSSTARRGGALLVLLGLLVAALALSLAVGSRPVDLGTVWGALTGQDVPPADRAAVVGLRLPRTVLAVLVGAGLAVAGGLMQALTRNPLADPGILGVTSGAAFAVAMGVVLLGVTRPSGYVWFAFGGALLATLAVYLVGSAGRSNAGPVQLTLAGVALSAVLTGVVGALRLTDQERFAVLLTWESGSFQARGWGVILPVLPFVLLGLAVAGVVAGALNTLGLGEDLATALGASVGRTRVLAVVAITLLAGGATAMAGPITLVGLMVPHIVRWSVGPDQRWVLGLSAVAGPVLVLLADVAARVLLWPGELPVGVVTAFVGAPVLIALVRRRTATGL</sequence>
<dbReference type="GO" id="GO:0005886">
    <property type="term" value="C:plasma membrane"/>
    <property type="evidence" value="ECO:0007669"/>
    <property type="project" value="UniProtKB-SubCell"/>
</dbReference>
<feature type="transmembrane region" description="Helical" evidence="8">
    <location>
        <begin position="40"/>
        <end position="60"/>
    </location>
</feature>
<dbReference type="RefSeq" id="WP_203669088.1">
    <property type="nucleotide sequence ID" value="NZ_BONO01000018.1"/>
</dbReference>
<evidence type="ECO:0000313" key="9">
    <source>
        <dbReference type="EMBL" id="GIG37070.1"/>
    </source>
</evidence>
<dbReference type="Gene3D" id="1.10.3470.10">
    <property type="entry name" value="ABC transporter involved in vitamin B12 uptake, BtuC"/>
    <property type="match status" value="1"/>
</dbReference>
<evidence type="ECO:0000256" key="4">
    <source>
        <dbReference type="ARBA" id="ARBA00022475"/>
    </source>
</evidence>
<dbReference type="GO" id="GO:0033214">
    <property type="term" value="P:siderophore-iron import into cell"/>
    <property type="evidence" value="ECO:0007669"/>
    <property type="project" value="TreeGrafter"/>
</dbReference>
<evidence type="ECO:0000256" key="7">
    <source>
        <dbReference type="ARBA" id="ARBA00023136"/>
    </source>
</evidence>
<comment type="caution">
    <text evidence="9">The sequence shown here is derived from an EMBL/GenBank/DDBJ whole genome shotgun (WGS) entry which is preliminary data.</text>
</comment>
<keyword evidence="10" id="KW-1185">Reference proteome</keyword>
<keyword evidence="6 8" id="KW-1133">Transmembrane helix</keyword>
<dbReference type="EMBL" id="BONO01000018">
    <property type="protein sequence ID" value="GIG37070.1"/>
    <property type="molecule type" value="Genomic_DNA"/>
</dbReference>
<feature type="transmembrane region" description="Helical" evidence="8">
    <location>
        <begin position="182"/>
        <end position="203"/>
    </location>
</feature>
<gene>
    <name evidence="9" type="ORF">Cpa01nite_24510</name>
</gene>
<dbReference type="GO" id="GO:0022857">
    <property type="term" value="F:transmembrane transporter activity"/>
    <property type="evidence" value="ECO:0007669"/>
    <property type="project" value="InterPro"/>
</dbReference>
<keyword evidence="5 8" id="KW-0812">Transmembrane</keyword>
<evidence type="ECO:0000256" key="8">
    <source>
        <dbReference type="SAM" id="Phobius"/>
    </source>
</evidence>